<dbReference type="SMART" id="SM00838">
    <property type="entry name" value="EFG_C"/>
    <property type="match status" value="1"/>
</dbReference>
<organism evidence="2 3">
    <name type="scientific">Aerophobetes bacterium</name>
    <dbReference type="NCBI Taxonomy" id="2030807"/>
    <lineage>
        <taxon>Bacteria</taxon>
        <taxon>Candidatus Aerophobota</taxon>
    </lineage>
</organism>
<accession>A0A523ZJA4</accession>
<feature type="domain" description="Elongation factor EFG" evidence="1">
    <location>
        <begin position="3"/>
        <end position="47"/>
    </location>
</feature>
<dbReference type="EMBL" id="SOHY01000021">
    <property type="protein sequence ID" value="TEU03815.1"/>
    <property type="molecule type" value="Genomic_DNA"/>
</dbReference>
<dbReference type="Gene3D" id="3.30.70.240">
    <property type="match status" value="1"/>
</dbReference>
<protein>
    <recommendedName>
        <fullName evidence="1">Elongation factor EFG domain-containing protein</fullName>
    </recommendedName>
</protein>
<dbReference type="SUPFAM" id="SSF54980">
    <property type="entry name" value="EF-G C-terminal domain-like"/>
    <property type="match status" value="1"/>
</dbReference>
<sequence>YYISGYVPLAELFDYVTKLRSLTQGKGIPNIEFYRYEEVPSDRAETIIGQGGKNA</sequence>
<reference evidence="2 3" key="1">
    <citation type="submission" date="2019-03" db="EMBL/GenBank/DDBJ databases">
        <title>Metabolic potential of uncultured bacteria and archaea associated with petroleum seepage in deep-sea sediments.</title>
        <authorList>
            <person name="Dong X."/>
            <person name="Hubert C."/>
        </authorList>
    </citation>
    <scope>NUCLEOTIDE SEQUENCE [LARGE SCALE GENOMIC DNA]</scope>
    <source>
        <strain evidence="2">E26_bin6</strain>
    </source>
</reference>
<feature type="non-terminal residue" evidence="2">
    <location>
        <position position="1"/>
    </location>
</feature>
<dbReference type="AlphaFoldDB" id="A0A523ZJA4"/>
<dbReference type="InterPro" id="IPR014721">
    <property type="entry name" value="Ribsml_uS5_D2-typ_fold_subgr"/>
</dbReference>
<dbReference type="Proteomes" id="UP000316674">
    <property type="component" value="Unassembled WGS sequence"/>
</dbReference>
<evidence type="ECO:0000259" key="1">
    <source>
        <dbReference type="SMART" id="SM00838"/>
    </source>
</evidence>
<evidence type="ECO:0000313" key="2">
    <source>
        <dbReference type="EMBL" id="TEU03815.1"/>
    </source>
</evidence>
<dbReference type="Pfam" id="PF00679">
    <property type="entry name" value="EFG_C"/>
    <property type="match status" value="1"/>
</dbReference>
<gene>
    <name evidence="2" type="ORF">E3I16_00330</name>
</gene>
<dbReference type="Gene3D" id="3.30.230.10">
    <property type="match status" value="1"/>
</dbReference>
<dbReference type="InterPro" id="IPR000640">
    <property type="entry name" value="EFG_V-like"/>
</dbReference>
<evidence type="ECO:0000313" key="3">
    <source>
        <dbReference type="Proteomes" id="UP000316674"/>
    </source>
</evidence>
<comment type="caution">
    <text evidence="2">The sequence shown here is derived from an EMBL/GenBank/DDBJ whole genome shotgun (WGS) entry which is preliminary data.</text>
</comment>
<proteinExistence type="predicted"/>
<name>A0A523ZJA4_UNCAE</name>
<dbReference type="InterPro" id="IPR035647">
    <property type="entry name" value="EFG_III/V"/>
</dbReference>